<dbReference type="PROSITE" id="PS51186">
    <property type="entry name" value="GNAT"/>
    <property type="match status" value="1"/>
</dbReference>
<dbReference type="KEGG" id="aaco:K1I37_09270"/>
<dbReference type="OrthoDB" id="424368at2"/>
<dbReference type="SUPFAM" id="SSF55729">
    <property type="entry name" value="Acyl-CoA N-acyltransferases (Nat)"/>
    <property type="match status" value="1"/>
</dbReference>
<name>T0C5S9_ALIAG</name>
<dbReference type="Proteomes" id="UP000829401">
    <property type="component" value="Chromosome"/>
</dbReference>
<accession>T0C5S9</accession>
<keyword evidence="1" id="KW-0808">Transferase</keyword>
<keyword evidence="2" id="KW-1185">Reference proteome</keyword>
<proteinExistence type="predicted"/>
<dbReference type="STRING" id="1356854.N007_03010"/>
<dbReference type="AlphaFoldDB" id="T0C5S9"/>
<dbReference type="InterPro" id="IPR016181">
    <property type="entry name" value="Acyl_CoA_acyltransferase"/>
</dbReference>
<dbReference type="Gene3D" id="3.40.630.30">
    <property type="match status" value="1"/>
</dbReference>
<dbReference type="RefSeq" id="WP_021295431.1">
    <property type="nucleotide sequence ID" value="NZ_AURB01000068.1"/>
</dbReference>
<reference evidence="2" key="1">
    <citation type="journal article" date="2022" name="G3 (Bethesda)">
        <title>Unveiling the complete genome sequence of Alicyclobacillus acidoterrestris DSM 3922T, a taint-producing strain.</title>
        <authorList>
            <person name="Leonardo I.C."/>
            <person name="Barreto Crespo M.T."/>
            <person name="Gaspar F.B."/>
        </authorList>
    </citation>
    <scope>NUCLEOTIDE SEQUENCE [LARGE SCALE GENOMIC DNA]</scope>
    <source>
        <strain evidence="2">DSM 3922</strain>
    </source>
</reference>
<dbReference type="InterPro" id="IPR000182">
    <property type="entry name" value="GNAT_dom"/>
</dbReference>
<dbReference type="PANTHER" id="PTHR43451:SF1">
    <property type="entry name" value="ACETYLTRANSFERASE"/>
    <property type="match status" value="1"/>
</dbReference>
<dbReference type="Pfam" id="PF13673">
    <property type="entry name" value="Acetyltransf_10"/>
    <property type="match status" value="1"/>
</dbReference>
<dbReference type="eggNOG" id="COG0456">
    <property type="taxonomic scope" value="Bacteria"/>
</dbReference>
<dbReference type="InterPro" id="IPR052564">
    <property type="entry name" value="N-acetyltrans/Recomb-assoc"/>
</dbReference>
<gene>
    <name evidence="1" type="ORF">K1I37_09270</name>
</gene>
<evidence type="ECO:0000313" key="2">
    <source>
        <dbReference type="Proteomes" id="UP000829401"/>
    </source>
</evidence>
<organism evidence="1 2">
    <name type="scientific">Alicyclobacillus acidoterrestris (strain ATCC 49025 / DSM 3922 / CIP 106132 / NCIMB 13137 / GD3B)</name>
    <dbReference type="NCBI Taxonomy" id="1356854"/>
    <lineage>
        <taxon>Bacteria</taxon>
        <taxon>Bacillati</taxon>
        <taxon>Bacillota</taxon>
        <taxon>Bacilli</taxon>
        <taxon>Bacillales</taxon>
        <taxon>Alicyclobacillaceae</taxon>
        <taxon>Alicyclobacillus</taxon>
    </lineage>
</organism>
<evidence type="ECO:0000313" key="1">
    <source>
        <dbReference type="EMBL" id="UNO50609.1"/>
    </source>
</evidence>
<protein>
    <submittedName>
        <fullName evidence="1">GNAT family N-acetyltransferase</fullName>
        <ecNumber evidence="1">2.3.1.-</ecNumber>
    </submittedName>
</protein>
<dbReference type="CDD" id="cd04301">
    <property type="entry name" value="NAT_SF"/>
    <property type="match status" value="1"/>
</dbReference>
<dbReference type="PANTHER" id="PTHR43451">
    <property type="entry name" value="ACETYLTRANSFERASE (GNAT) FAMILY PROTEIN"/>
    <property type="match status" value="1"/>
</dbReference>
<dbReference type="EC" id="2.3.1.-" evidence="1"/>
<dbReference type="GO" id="GO:0016747">
    <property type="term" value="F:acyltransferase activity, transferring groups other than amino-acyl groups"/>
    <property type="evidence" value="ECO:0007669"/>
    <property type="project" value="InterPro"/>
</dbReference>
<sequence length="173" mass="19797">MFAIRHGHAIPPFVIRPWRVDDVSQIVVLFHETVHAINANDYSAQQLDAWAPELSSAERNKQETRFMSLLSSRLSFVAELNGAILGFADITADGYLDHLYTHRYYQGIGVASALVQTVEREMIALRVQRVTTDASITARPFFERRGYVMVQPQMVTVRGVTMQNFRMEKWLHS</sequence>
<accession>A0A9E6ZRL1</accession>
<keyword evidence="1" id="KW-0012">Acyltransferase</keyword>
<dbReference type="EMBL" id="CP080467">
    <property type="protein sequence ID" value="UNO50609.1"/>
    <property type="molecule type" value="Genomic_DNA"/>
</dbReference>